<dbReference type="Gene3D" id="3.30.70.100">
    <property type="match status" value="1"/>
</dbReference>
<keyword evidence="3" id="KW-1185">Reference proteome</keyword>
<accession>A0A238J9L4</accession>
<dbReference type="Proteomes" id="UP000225972">
    <property type="component" value="Unassembled WGS sequence"/>
</dbReference>
<dbReference type="GO" id="GO:0004497">
    <property type="term" value="F:monooxygenase activity"/>
    <property type="evidence" value="ECO:0007669"/>
    <property type="project" value="UniProtKB-KW"/>
</dbReference>
<dbReference type="SUPFAM" id="SSF54909">
    <property type="entry name" value="Dimeric alpha+beta barrel"/>
    <property type="match status" value="1"/>
</dbReference>
<keyword evidence="2" id="KW-0560">Oxidoreductase</keyword>
<dbReference type="EMBL" id="FXXP01000001">
    <property type="protein sequence ID" value="SMX27065.1"/>
    <property type="molecule type" value="Genomic_DNA"/>
</dbReference>
<feature type="domain" description="ABM" evidence="1">
    <location>
        <begin position="5"/>
        <end position="65"/>
    </location>
</feature>
<proteinExistence type="predicted"/>
<evidence type="ECO:0000313" key="2">
    <source>
        <dbReference type="EMBL" id="SMX27065.1"/>
    </source>
</evidence>
<evidence type="ECO:0000313" key="3">
    <source>
        <dbReference type="Proteomes" id="UP000225972"/>
    </source>
</evidence>
<protein>
    <submittedName>
        <fullName evidence="2">Antibiotic biosynthesis monooxygenase</fullName>
    </submittedName>
</protein>
<sequence length="96" mass="11001">MSIWVTLEMQLRPGAMAELEPFLKANLPAVRGFDGALLVQLYFNPETGRFMLLEEWVSREHHQAYIAAITENGVMEQLLSFMAGPPDVQYFERMPL</sequence>
<dbReference type="OrthoDB" id="7376024at2"/>
<dbReference type="InterPro" id="IPR011008">
    <property type="entry name" value="Dimeric_a/b-barrel"/>
</dbReference>
<dbReference type="RefSeq" id="WP_099243270.1">
    <property type="nucleotide sequence ID" value="NZ_FXXP01000001.1"/>
</dbReference>
<dbReference type="AlphaFoldDB" id="A0A238J9L4"/>
<reference evidence="3" key="1">
    <citation type="submission" date="2017-05" db="EMBL/GenBank/DDBJ databases">
        <authorList>
            <person name="Rodrigo-Torres L."/>
            <person name="Arahal R. D."/>
            <person name="Lucena T."/>
        </authorList>
    </citation>
    <scope>NUCLEOTIDE SEQUENCE [LARGE SCALE GENOMIC DNA]</scope>
    <source>
        <strain evidence="3">CECT 8649</strain>
    </source>
</reference>
<organism evidence="2 3">
    <name type="scientific">Pelagimonas phthalicica</name>
    <dbReference type="NCBI Taxonomy" id="1037362"/>
    <lineage>
        <taxon>Bacteria</taxon>
        <taxon>Pseudomonadati</taxon>
        <taxon>Pseudomonadota</taxon>
        <taxon>Alphaproteobacteria</taxon>
        <taxon>Rhodobacterales</taxon>
        <taxon>Roseobacteraceae</taxon>
        <taxon>Pelagimonas</taxon>
    </lineage>
</organism>
<dbReference type="InterPro" id="IPR007138">
    <property type="entry name" value="ABM_dom"/>
</dbReference>
<evidence type="ECO:0000259" key="1">
    <source>
        <dbReference type="Pfam" id="PF03992"/>
    </source>
</evidence>
<name>A0A238J9L4_9RHOB</name>
<dbReference type="Pfam" id="PF03992">
    <property type="entry name" value="ABM"/>
    <property type="match status" value="1"/>
</dbReference>
<keyword evidence="2" id="KW-0503">Monooxygenase</keyword>
<gene>
    <name evidence="2" type="ORF">TRP8649_01167</name>
</gene>